<dbReference type="PANTHER" id="PTHR43656:SF2">
    <property type="entry name" value="BINDING OXIDOREDUCTASE, PUTATIVE (AFU_ORTHOLOGUE AFUA_2G08260)-RELATED"/>
    <property type="match status" value="1"/>
</dbReference>
<gene>
    <name evidence="6" type="ORF">NCTC11012_00498</name>
</gene>
<dbReference type="InterPro" id="IPR036661">
    <property type="entry name" value="Luciferase-like_sf"/>
</dbReference>
<keyword evidence="3 6" id="KW-0560">Oxidoreductase</keyword>
<dbReference type="Proteomes" id="UP000254618">
    <property type="component" value="Unassembled WGS sequence"/>
</dbReference>
<dbReference type="AlphaFoldDB" id="A0A378QPP3"/>
<sequence>MLPNHSPLQVAEQYGTLETLYPNRVDLGLGRAPGNDQMTAMALRRGRADISDQFPNDIADLQRYFGNESVQGRVKAYPALGLNVPLYILGSSTESAYLAGRLGLPYAFAAHFAPRMLEMAVDIYRQEFKPSAVLNEPYMMICNNILVADSDDEAHFLATTQQQLFWDLVRGVSRGMCLPVPDMDALWSPQEKLSAQAMMSTSLIGDTDSVKQQLIDFQQKYGADELIAINYILMNKNSTTLIHYSNKLLKPFKKGNLMTDLFTPFTLNNGVEIKNRLVVAPMTHFASNPDGTISDAERQFIGNRAQDFGLFITAATLVKHGGKSFMGEPEATSDAVLDSLRETANVIKNQGAKAILQLHHGGKKWNADINQGFDAIAPSDYVKPDNDASDNHSARAMTGAEVDEMIVAFARSAELALQAGFDGVEIHGANGYLIQQFVSGDSNTRTDKWGGDIHARTAFPLAVIQAVNEVKAKHNRPDFIVGYRFSPEEPEENGLTMADTFVLLDKLVEQPLQYLHISLWDFYNKARRGADTTKSRIEQIHDHIGGKLPLIGVGNLLSGADIRGAFETGFAEFIAVGKAVLMNPNLATLLKNNQDEQIATRLDLSQPEKYGYPPVLWHIQQNKPAFLPPVVGDENWQAVSV</sequence>
<evidence type="ECO:0000259" key="4">
    <source>
        <dbReference type="Pfam" id="PF00296"/>
    </source>
</evidence>
<dbReference type="CDD" id="cd00347">
    <property type="entry name" value="Flavin_utilizing_monoxygenases"/>
    <property type="match status" value="1"/>
</dbReference>
<evidence type="ECO:0000313" key="6">
    <source>
        <dbReference type="EMBL" id="STZ02274.1"/>
    </source>
</evidence>
<dbReference type="SUPFAM" id="SSF51395">
    <property type="entry name" value="FMN-linked oxidoreductases"/>
    <property type="match status" value="1"/>
</dbReference>
<dbReference type="Pfam" id="PF00724">
    <property type="entry name" value="Oxidored_FMN"/>
    <property type="match status" value="1"/>
</dbReference>
<name>A0A378QPP3_9GAMM</name>
<dbReference type="InterPro" id="IPR011251">
    <property type="entry name" value="Luciferase-like_dom"/>
</dbReference>
<keyword evidence="2" id="KW-0285">Flavoprotein</keyword>
<dbReference type="SUPFAM" id="SSF51679">
    <property type="entry name" value="Bacterial luciferase-like"/>
    <property type="match status" value="1"/>
</dbReference>
<organism evidence="6 7">
    <name type="scientific">Moraxella equi</name>
    <dbReference type="NCBI Taxonomy" id="60442"/>
    <lineage>
        <taxon>Bacteria</taxon>
        <taxon>Pseudomonadati</taxon>
        <taxon>Pseudomonadota</taxon>
        <taxon>Gammaproteobacteria</taxon>
        <taxon>Moraxellales</taxon>
        <taxon>Moraxellaceae</taxon>
        <taxon>Moraxella</taxon>
    </lineage>
</organism>
<dbReference type="CDD" id="cd04735">
    <property type="entry name" value="OYE_like_4_FMN"/>
    <property type="match status" value="1"/>
</dbReference>
<reference evidence="6 7" key="1">
    <citation type="submission" date="2018-06" db="EMBL/GenBank/DDBJ databases">
        <authorList>
            <consortium name="Pathogen Informatics"/>
            <person name="Doyle S."/>
        </authorList>
    </citation>
    <scope>NUCLEOTIDE SEQUENCE [LARGE SCALE GENOMIC DNA]</scope>
    <source>
        <strain evidence="6 7">NCTC11012</strain>
    </source>
</reference>
<evidence type="ECO:0000259" key="5">
    <source>
        <dbReference type="Pfam" id="PF00724"/>
    </source>
</evidence>
<accession>A0A378QPP3</accession>
<dbReference type="InterPro" id="IPR001155">
    <property type="entry name" value="OxRdtase_FMN_N"/>
</dbReference>
<proteinExistence type="predicted"/>
<evidence type="ECO:0000256" key="1">
    <source>
        <dbReference type="ARBA" id="ARBA00007789"/>
    </source>
</evidence>
<evidence type="ECO:0000256" key="3">
    <source>
        <dbReference type="ARBA" id="ARBA00023002"/>
    </source>
</evidence>
<dbReference type="EC" id="1.-.-.-" evidence="6"/>
<dbReference type="GO" id="GO:0010181">
    <property type="term" value="F:FMN binding"/>
    <property type="evidence" value="ECO:0007669"/>
    <property type="project" value="InterPro"/>
</dbReference>
<dbReference type="EMBL" id="UGQF01000001">
    <property type="protein sequence ID" value="STZ02274.1"/>
    <property type="molecule type" value="Genomic_DNA"/>
</dbReference>
<dbReference type="InterPro" id="IPR013785">
    <property type="entry name" value="Aldolase_TIM"/>
</dbReference>
<dbReference type="Gene3D" id="3.20.20.70">
    <property type="entry name" value="Aldolase class I"/>
    <property type="match status" value="1"/>
</dbReference>
<comment type="similarity">
    <text evidence="1">To bacterial alkanal monooxygenase alpha and beta chains.</text>
</comment>
<dbReference type="InterPro" id="IPR051799">
    <property type="entry name" value="NADH_flavin_oxidoreductase"/>
</dbReference>
<feature type="domain" description="NADH:flavin oxidoreductase/NADH oxidase N-terminal" evidence="5">
    <location>
        <begin position="260"/>
        <end position="594"/>
    </location>
</feature>
<dbReference type="NCBIfam" id="TIGR03558">
    <property type="entry name" value="oxido_grp_1"/>
    <property type="match status" value="1"/>
</dbReference>
<dbReference type="GO" id="GO:0016705">
    <property type="term" value="F:oxidoreductase activity, acting on paired donors, with incorporation or reduction of molecular oxygen"/>
    <property type="evidence" value="ECO:0007669"/>
    <property type="project" value="InterPro"/>
</dbReference>
<evidence type="ECO:0000256" key="2">
    <source>
        <dbReference type="ARBA" id="ARBA00022630"/>
    </source>
</evidence>
<dbReference type="InterPro" id="IPR019949">
    <property type="entry name" value="CmoO-like"/>
</dbReference>
<evidence type="ECO:0000313" key="7">
    <source>
        <dbReference type="Proteomes" id="UP000254618"/>
    </source>
</evidence>
<dbReference type="Gene3D" id="3.20.20.30">
    <property type="entry name" value="Luciferase-like domain"/>
    <property type="match status" value="1"/>
</dbReference>
<feature type="domain" description="Luciferase-like" evidence="4">
    <location>
        <begin position="1"/>
        <end position="219"/>
    </location>
</feature>
<protein>
    <submittedName>
        <fullName evidence="6">NADH oxidase</fullName>
        <ecNumber evidence="6">1.-.-.-</ecNumber>
    </submittedName>
</protein>
<dbReference type="PANTHER" id="PTHR43656">
    <property type="entry name" value="BINDING OXIDOREDUCTASE, PUTATIVE (AFU_ORTHOLOGUE AFUA_2G08260)-RELATED"/>
    <property type="match status" value="1"/>
</dbReference>
<dbReference type="Pfam" id="PF00296">
    <property type="entry name" value="Bac_luciferase"/>
    <property type="match status" value="1"/>
</dbReference>